<feature type="domain" description="RAP" evidence="3">
    <location>
        <begin position="772"/>
        <end position="826"/>
    </location>
</feature>
<dbReference type="InterPro" id="IPR050870">
    <property type="entry name" value="FAST_kinase"/>
</dbReference>
<dbReference type="AlphaFoldDB" id="A0A9W2XGL6"/>
<dbReference type="GO" id="GO:0005759">
    <property type="term" value="C:mitochondrial matrix"/>
    <property type="evidence" value="ECO:0007669"/>
    <property type="project" value="TreeGrafter"/>
</dbReference>
<dbReference type="CTD" id="79675"/>
<dbReference type="OrthoDB" id="385235at2759"/>
<keyword evidence="5" id="KW-0418">Kinase</keyword>
<dbReference type="Pfam" id="PF08373">
    <property type="entry name" value="RAP"/>
    <property type="match status" value="1"/>
</dbReference>
<evidence type="ECO:0000256" key="1">
    <source>
        <dbReference type="ARBA" id="ARBA00004173"/>
    </source>
</evidence>
<evidence type="ECO:0000256" key="2">
    <source>
        <dbReference type="ARBA" id="ARBA00023128"/>
    </source>
</evidence>
<dbReference type="GO" id="GO:0044528">
    <property type="term" value="P:regulation of mitochondrial mRNA stability"/>
    <property type="evidence" value="ECO:0007669"/>
    <property type="project" value="InterPro"/>
</dbReference>
<dbReference type="InterPro" id="IPR013584">
    <property type="entry name" value="RAP"/>
</dbReference>
<keyword evidence="2" id="KW-0496">Mitochondrion</keyword>
<name>A0A9W2XGL6_BETSP</name>
<dbReference type="Pfam" id="PF06743">
    <property type="entry name" value="FAST_1"/>
    <property type="match status" value="1"/>
</dbReference>
<keyword evidence="4" id="KW-1185">Reference proteome</keyword>
<gene>
    <name evidence="5" type="primary">fastkd1</name>
</gene>
<dbReference type="GO" id="GO:0003723">
    <property type="term" value="F:RNA binding"/>
    <property type="evidence" value="ECO:0007669"/>
    <property type="project" value="TreeGrafter"/>
</dbReference>
<evidence type="ECO:0000259" key="3">
    <source>
        <dbReference type="SMART" id="SM00952"/>
    </source>
</evidence>
<dbReference type="SMART" id="SM00952">
    <property type="entry name" value="RAP"/>
    <property type="match status" value="1"/>
</dbReference>
<dbReference type="Pfam" id="PF08368">
    <property type="entry name" value="FAST_2"/>
    <property type="match status" value="1"/>
</dbReference>
<dbReference type="GO" id="GO:0035770">
    <property type="term" value="C:ribonucleoprotein granule"/>
    <property type="evidence" value="ECO:0007669"/>
    <property type="project" value="TreeGrafter"/>
</dbReference>
<dbReference type="InterPro" id="IPR010622">
    <property type="entry name" value="FAST_Leu-rich"/>
</dbReference>
<proteinExistence type="predicted"/>
<dbReference type="Proteomes" id="UP000515150">
    <property type="component" value="Chromosome 21"/>
</dbReference>
<organism evidence="4 5">
    <name type="scientific">Betta splendens</name>
    <name type="common">Siamese fighting fish</name>
    <dbReference type="NCBI Taxonomy" id="158456"/>
    <lineage>
        <taxon>Eukaryota</taxon>
        <taxon>Metazoa</taxon>
        <taxon>Chordata</taxon>
        <taxon>Craniata</taxon>
        <taxon>Vertebrata</taxon>
        <taxon>Euteleostomi</taxon>
        <taxon>Actinopterygii</taxon>
        <taxon>Neopterygii</taxon>
        <taxon>Teleostei</taxon>
        <taxon>Neoteleostei</taxon>
        <taxon>Acanthomorphata</taxon>
        <taxon>Anabantaria</taxon>
        <taxon>Anabantiformes</taxon>
        <taxon>Anabantoidei</taxon>
        <taxon>Osphronemidae</taxon>
        <taxon>Betta</taxon>
    </lineage>
</organism>
<dbReference type="GO" id="GO:0016301">
    <property type="term" value="F:kinase activity"/>
    <property type="evidence" value="ECO:0007669"/>
    <property type="project" value="UniProtKB-KW"/>
</dbReference>
<dbReference type="GO" id="GO:0000963">
    <property type="term" value="P:mitochondrial RNA processing"/>
    <property type="evidence" value="ECO:0007669"/>
    <property type="project" value="TreeGrafter"/>
</dbReference>
<keyword evidence="5" id="KW-0808">Transferase</keyword>
<dbReference type="InterPro" id="IPR013579">
    <property type="entry name" value="FAST_2"/>
</dbReference>
<evidence type="ECO:0000313" key="5">
    <source>
        <dbReference type="RefSeq" id="XP_055360801.1"/>
    </source>
</evidence>
<comment type="subcellular location">
    <subcellularLocation>
        <location evidence="1">Mitochondrion</location>
    </subcellularLocation>
</comment>
<dbReference type="PANTHER" id="PTHR21228:SF29">
    <property type="entry name" value="FAST KINASE DOMAIN-CONTAINING PROTEIN 1, MITOCHONDRIAL"/>
    <property type="match status" value="1"/>
</dbReference>
<dbReference type="RefSeq" id="XP_055360801.1">
    <property type="nucleotide sequence ID" value="XM_055504826.1"/>
</dbReference>
<dbReference type="PANTHER" id="PTHR21228">
    <property type="entry name" value="FAST LEU-RICH DOMAIN-CONTAINING"/>
    <property type="match status" value="1"/>
</dbReference>
<sequence length="840" mass="97383">MKPLNGTDSSHLPLSLRLLHRGTVNQDQVLKQLRVCSVEEQVFDVVGRNKAKLTVNHVSLAVEMLWQFQKERPELLRTVELIKSHPQFLTLRVLAENKIAVMEDFMLVDILYTFLRLNVDPHDSLVQQLVSEAWLRLDKFPMASLSKFAICLKDQHLKRSPLMGRIASIVDQKLSSIDDARVLSVLMMCISFLVSPRLRDALINKASHFLDTMDPSDYNNARRVVQFLHYVKYNYQPLLEKCNQILLRNISKMDAKTIRVLIGLYEFMQFNQCTFRLAAKRRLIELTDSSTDPISFTKLFVTLAPMASLETRERLENTALLLADELSALEAMEMAETLAEIQSRNLSLLNKIGSVIQKNIHVYKPMELFKITQALYLLHYKNPKLITTLRNISINFLQRSVLPYEVTMLTRVLSMLPCARFKDIVMSRVDAVATQCNLGELSIISLAVAKWVRNDPSYCHNTLNKYGRLLQTLNRCRHKRLQKADKLDLMLKELKFSSGDWFEEKLLEETIVTLQRMMDQINWTNVKDLAVLLTRMNHLCPPLMDRISSVVIQDIDKIHHSAIYPTLRPFSLLNYDSPQADQLYKACIQRFTPHISSFEPYMLVMLGHSLALADYFPEVLIKEIFSINFLGKLDSQLETEPDAINMWVRKRLMELNRAVCLECPEFQVPWFHEHYCQKLLKKGNGMVSPVYQQIHQMLGEVLGGSHFVRIGAVSPYFYTIDFECKLDKHLQPLPYSDQATLHISDTKKLYWERKSVEHSREDLPPGAQRVAVDFLDSKCFCRHSHHMKGYTLIRKRHLEILGYRVVQVGNVNEADFTRHHIYLNMRLNIISVFFIADPTF</sequence>
<reference evidence="5" key="1">
    <citation type="submission" date="2025-08" db="UniProtKB">
        <authorList>
            <consortium name="RefSeq"/>
        </authorList>
    </citation>
    <scope>IDENTIFICATION</scope>
</reference>
<accession>A0A9W2XGL6</accession>
<evidence type="ECO:0000313" key="4">
    <source>
        <dbReference type="Proteomes" id="UP000515150"/>
    </source>
</evidence>
<protein>
    <submittedName>
        <fullName evidence="5">FAST kinase domain-containing protein 1, mitochondrial isoform X1</fullName>
    </submittedName>
</protein>
<dbReference type="GeneID" id="114847144"/>